<evidence type="ECO:0000313" key="2">
    <source>
        <dbReference type="EMBL" id="AJH00099.1"/>
    </source>
</evidence>
<evidence type="ECO:0000313" key="3">
    <source>
        <dbReference type="Proteomes" id="UP000031866"/>
    </source>
</evidence>
<feature type="transmembrane region" description="Helical" evidence="1">
    <location>
        <begin position="122"/>
        <end position="138"/>
    </location>
</feature>
<keyword evidence="1" id="KW-0472">Membrane</keyword>
<dbReference type="Gene3D" id="1.10.3730.20">
    <property type="match status" value="1"/>
</dbReference>
<sequence>MYYISMIITVLATVIYNISQKSINQSTNPFISMIVTYITAIIFSILALIILPIDRNIISSLKQLNWASYVLGISALGLEIGYLYIYRSGWNIAVAPLFVSIISTIILIVVGIFVYKTKLSPMNALGICLSIVGLILMNKK</sequence>
<dbReference type="RefSeq" id="WP_039773615.1">
    <property type="nucleotide sequence ID" value="NZ_CP010086.2"/>
</dbReference>
<organism evidence="2 3">
    <name type="scientific">Clostridium beijerinckii</name>
    <name type="common">Clostridium MP</name>
    <dbReference type="NCBI Taxonomy" id="1520"/>
    <lineage>
        <taxon>Bacteria</taxon>
        <taxon>Bacillati</taxon>
        <taxon>Bacillota</taxon>
        <taxon>Clostridia</taxon>
        <taxon>Eubacteriales</taxon>
        <taxon>Clostridiaceae</taxon>
        <taxon>Clostridium</taxon>
    </lineage>
</organism>
<feature type="transmembrane region" description="Helical" evidence="1">
    <location>
        <begin position="30"/>
        <end position="54"/>
    </location>
</feature>
<dbReference type="KEGG" id="cbei:LF65_03542"/>
<reference evidence="3" key="1">
    <citation type="submission" date="2014-12" db="EMBL/GenBank/DDBJ databases">
        <title>Genome sequence of Clostridium beijerinckii strain 59B.</title>
        <authorList>
            <person name="Little G.T."/>
            <person name="Minton N.P."/>
        </authorList>
    </citation>
    <scope>NUCLEOTIDE SEQUENCE [LARGE SCALE GENOMIC DNA]</scope>
    <source>
        <strain evidence="3">59B</strain>
    </source>
</reference>
<gene>
    <name evidence="2" type="ORF">LF65_03542</name>
</gene>
<dbReference type="EMBL" id="CP010086">
    <property type="protein sequence ID" value="AJH00099.1"/>
    <property type="molecule type" value="Genomic_DNA"/>
</dbReference>
<keyword evidence="1" id="KW-0812">Transmembrane</keyword>
<keyword evidence="1" id="KW-1133">Transmembrane helix</keyword>
<protein>
    <recommendedName>
        <fullName evidence="4">EamA domain-containing protein</fullName>
    </recommendedName>
</protein>
<dbReference type="STRING" id="1520.LF65_03542"/>
<dbReference type="AlphaFoldDB" id="A0A0B5QTC1"/>
<accession>A0A0B5QTC1</accession>
<evidence type="ECO:0000256" key="1">
    <source>
        <dbReference type="SAM" id="Phobius"/>
    </source>
</evidence>
<dbReference type="Proteomes" id="UP000031866">
    <property type="component" value="Chromosome"/>
</dbReference>
<feature type="transmembrane region" description="Helical" evidence="1">
    <location>
        <begin position="66"/>
        <end position="86"/>
    </location>
</feature>
<proteinExistence type="predicted"/>
<feature type="transmembrane region" description="Helical" evidence="1">
    <location>
        <begin position="92"/>
        <end position="115"/>
    </location>
</feature>
<name>A0A0B5QTC1_CLOBE</name>
<evidence type="ECO:0008006" key="4">
    <source>
        <dbReference type="Google" id="ProtNLM"/>
    </source>
</evidence>
<dbReference type="OrthoDB" id="2294582at2"/>